<keyword evidence="2" id="KW-1185">Reference proteome</keyword>
<proteinExistence type="predicted"/>
<dbReference type="AlphaFoldDB" id="A0A839E1H5"/>
<gene>
    <name evidence="1" type="ORF">FHX42_002612</name>
</gene>
<reference evidence="1 2" key="1">
    <citation type="submission" date="2020-07" db="EMBL/GenBank/DDBJ databases">
        <title>Sequencing the genomes of 1000 actinobacteria strains.</title>
        <authorList>
            <person name="Klenk H.-P."/>
        </authorList>
    </citation>
    <scope>NUCLEOTIDE SEQUENCE [LARGE SCALE GENOMIC DNA]</scope>
    <source>
        <strain evidence="1 2">DSM 45975</strain>
    </source>
</reference>
<accession>A0A839E1H5</accession>
<evidence type="ECO:0000313" key="1">
    <source>
        <dbReference type="EMBL" id="MBA8825261.1"/>
    </source>
</evidence>
<organism evidence="1 2">
    <name type="scientific">Halosaccharopolyspora lacisalsi</name>
    <dbReference type="NCBI Taxonomy" id="1000566"/>
    <lineage>
        <taxon>Bacteria</taxon>
        <taxon>Bacillati</taxon>
        <taxon>Actinomycetota</taxon>
        <taxon>Actinomycetes</taxon>
        <taxon>Pseudonocardiales</taxon>
        <taxon>Pseudonocardiaceae</taxon>
        <taxon>Halosaccharopolyspora</taxon>
    </lineage>
</organism>
<name>A0A839E1H5_9PSEU</name>
<protein>
    <submittedName>
        <fullName evidence="1">Uncharacterized protein</fullName>
    </submittedName>
</protein>
<evidence type="ECO:0000313" key="2">
    <source>
        <dbReference type="Proteomes" id="UP000569329"/>
    </source>
</evidence>
<sequence length="245" mass="26087">MTSTTDSSSVRSGHTARRDPAAIWAPLAGLADAATETVTDSETVAVTRGFDRKSRQRAKALSELLEERGVNAVEVTPAPDSERLLDGSTVAAVVNLVGAGAWNPYRLAAKKQVPVLTPRPTEEDSAAEATRDVISVTGTDSTRDIALTRVAVLPEDTENSDITLTRDGEPLTIPGGQVEITPNERNLDVRIQGPDFAAQDITVGELLVQTSGAPHRFIRDELPIAEFEGSLTVTSEPTGLRVRPV</sequence>
<dbReference type="EMBL" id="JACGWZ010000003">
    <property type="protein sequence ID" value="MBA8825261.1"/>
    <property type="molecule type" value="Genomic_DNA"/>
</dbReference>
<dbReference type="Proteomes" id="UP000569329">
    <property type="component" value="Unassembled WGS sequence"/>
</dbReference>
<comment type="caution">
    <text evidence="1">The sequence shown here is derived from an EMBL/GenBank/DDBJ whole genome shotgun (WGS) entry which is preliminary data.</text>
</comment>
<dbReference type="RefSeq" id="WP_182544469.1">
    <property type="nucleotide sequence ID" value="NZ_JACGWZ010000003.1"/>
</dbReference>